<keyword evidence="1" id="KW-0378">Hydrolase</keyword>
<name>A0ACC7P1I0_9BACL</name>
<accession>A0ACC7P1I0</accession>
<reference evidence="1" key="1">
    <citation type="submission" date="2024-12" db="EMBL/GenBank/DDBJ databases">
        <authorList>
            <person name="Wu N."/>
        </authorList>
    </citation>
    <scope>NUCLEOTIDE SEQUENCE</scope>
    <source>
        <strain evidence="1">P15</strain>
    </source>
</reference>
<dbReference type="Proteomes" id="UP001631969">
    <property type="component" value="Unassembled WGS sequence"/>
</dbReference>
<protein>
    <submittedName>
        <fullName evidence="1">SGNH/GDSL hydrolase family protein</fullName>
        <ecNumber evidence="1">3.1.-.-</ecNumber>
    </submittedName>
</protein>
<gene>
    <name evidence="1" type="ORF">ACI1P1_21165</name>
</gene>
<dbReference type="EC" id="3.1.-.-" evidence="1"/>
<organism evidence="1 2">
    <name type="scientific">Paenibacillus mesotrionivorans</name>
    <dbReference type="NCBI Taxonomy" id="3160968"/>
    <lineage>
        <taxon>Bacteria</taxon>
        <taxon>Bacillati</taxon>
        <taxon>Bacillota</taxon>
        <taxon>Bacilli</taxon>
        <taxon>Bacillales</taxon>
        <taxon>Paenibacillaceae</taxon>
        <taxon>Paenibacillus</taxon>
    </lineage>
</organism>
<comment type="caution">
    <text evidence="1">The sequence shown here is derived from an EMBL/GenBank/DDBJ whole genome shotgun (WGS) entry which is preliminary data.</text>
</comment>
<evidence type="ECO:0000313" key="1">
    <source>
        <dbReference type="EMBL" id="MFM9330803.1"/>
    </source>
</evidence>
<keyword evidence="2" id="KW-1185">Reference proteome</keyword>
<sequence>MLIHKGSKLLMIGDSVTDAERKRPVGEGRGEDIGKSYVAIVNALLNSACPEEQIRVINMGVSGNTSRDLVQRFQTDVLDLNPDWLTIMIGINDIWRQFDAPLRPEVHVYPEEYEANLNHMLELVKGKVKQTVLMTPVFMERNRQDEMRAALDTYIAIMKKTAERHNAMFIDVQSAYEQVLEHMHPMNIAWDRVHPNMTGHMIIARSFLKAVGFHW</sequence>
<dbReference type="EMBL" id="JBJURJ010000015">
    <property type="protein sequence ID" value="MFM9330803.1"/>
    <property type="molecule type" value="Genomic_DNA"/>
</dbReference>
<proteinExistence type="predicted"/>
<evidence type="ECO:0000313" key="2">
    <source>
        <dbReference type="Proteomes" id="UP001631969"/>
    </source>
</evidence>